<evidence type="ECO:0000313" key="12">
    <source>
        <dbReference type="EMBL" id="QEA07840.1"/>
    </source>
</evidence>
<feature type="domain" description="Protein export membrane protein SecD/SecF C-terminal" evidence="11">
    <location>
        <begin position="63"/>
        <end position="239"/>
    </location>
</feature>
<dbReference type="NCBIfam" id="TIGR00916">
    <property type="entry name" value="2A0604s01"/>
    <property type="match status" value="1"/>
</dbReference>
<dbReference type="PANTHER" id="PTHR30081">
    <property type="entry name" value="PROTEIN-EXPORT MEMBRANE PROTEIN SEC"/>
    <property type="match status" value="1"/>
</dbReference>
<evidence type="ECO:0000256" key="4">
    <source>
        <dbReference type="ARBA" id="ARBA00022475"/>
    </source>
</evidence>
<keyword evidence="9 10" id="KW-0472">Membrane</keyword>
<feature type="transmembrane region" description="Helical" evidence="10">
    <location>
        <begin position="86"/>
        <end position="103"/>
    </location>
</feature>
<evidence type="ECO:0000256" key="5">
    <source>
        <dbReference type="ARBA" id="ARBA00022692"/>
    </source>
</evidence>
<organism evidence="12">
    <name type="scientific">uncultured organism</name>
    <dbReference type="NCBI Taxonomy" id="155900"/>
    <lineage>
        <taxon>unclassified sequences</taxon>
        <taxon>environmental samples</taxon>
    </lineage>
</organism>
<feature type="transmembrane region" description="Helical" evidence="10">
    <location>
        <begin position="189"/>
        <end position="210"/>
    </location>
</feature>
<dbReference type="InterPro" id="IPR022645">
    <property type="entry name" value="SecD/SecF_bac"/>
</dbReference>
<dbReference type="NCBIfam" id="TIGR00966">
    <property type="entry name" value="transloc_SecF"/>
    <property type="match status" value="1"/>
</dbReference>
<keyword evidence="7 10" id="KW-1133">Transmembrane helix</keyword>
<keyword evidence="6" id="KW-0653">Protein transport</keyword>
<evidence type="ECO:0000256" key="10">
    <source>
        <dbReference type="SAM" id="Phobius"/>
    </source>
</evidence>
<dbReference type="Pfam" id="PF02355">
    <property type="entry name" value="SecD_SecF_C"/>
    <property type="match status" value="1"/>
</dbReference>
<dbReference type="InterPro" id="IPR048634">
    <property type="entry name" value="SecD_SecF_C"/>
</dbReference>
<feature type="transmembrane region" description="Helical" evidence="10">
    <location>
        <begin position="110"/>
        <end position="131"/>
    </location>
</feature>
<dbReference type="PRINTS" id="PR01755">
    <property type="entry name" value="SECFTRNLCASE"/>
</dbReference>
<evidence type="ECO:0000256" key="7">
    <source>
        <dbReference type="ARBA" id="ARBA00022989"/>
    </source>
</evidence>
<feature type="transmembrane region" description="Helical" evidence="10">
    <location>
        <begin position="216"/>
        <end position="237"/>
    </location>
</feature>
<dbReference type="InterPro" id="IPR055344">
    <property type="entry name" value="SecD_SecF_C_bact"/>
</dbReference>
<dbReference type="HAMAP" id="MF_01464_B">
    <property type="entry name" value="SecF_B"/>
    <property type="match status" value="1"/>
</dbReference>
<evidence type="ECO:0000259" key="11">
    <source>
        <dbReference type="Pfam" id="PF02355"/>
    </source>
</evidence>
<protein>
    <recommendedName>
        <fullName evidence="2">Protein translocase subunit SecF</fullName>
    </recommendedName>
</protein>
<gene>
    <name evidence="12" type="primary">secF</name>
    <name evidence="12" type="ORF">KBTEX_04205</name>
</gene>
<dbReference type="PANTHER" id="PTHR30081:SF8">
    <property type="entry name" value="PROTEIN TRANSLOCASE SUBUNIT SECF"/>
    <property type="match status" value="1"/>
</dbReference>
<proteinExistence type="inferred from homology"/>
<dbReference type="AlphaFoldDB" id="A0A5B8RG39"/>
<keyword evidence="8" id="KW-0811">Translocation</keyword>
<keyword evidence="3" id="KW-0813">Transport</keyword>
<keyword evidence="4" id="KW-1003">Cell membrane</keyword>
<dbReference type="GO" id="GO:0005886">
    <property type="term" value="C:plasma membrane"/>
    <property type="evidence" value="ECO:0007669"/>
    <property type="project" value="UniProtKB-SubCell"/>
</dbReference>
<dbReference type="InterPro" id="IPR005665">
    <property type="entry name" value="SecF_bac"/>
</dbReference>
<evidence type="ECO:0000256" key="3">
    <source>
        <dbReference type="ARBA" id="ARBA00022448"/>
    </source>
</evidence>
<reference evidence="12" key="1">
    <citation type="submission" date="2019-06" db="EMBL/GenBank/DDBJ databases">
        <authorList>
            <person name="Murdoch R.W."/>
            <person name="Fathepure B."/>
        </authorList>
    </citation>
    <scope>NUCLEOTIDE SEQUENCE</scope>
</reference>
<name>A0A5B8RG39_9ZZZZ</name>
<comment type="subcellular location">
    <subcellularLocation>
        <location evidence="1">Cell membrane</location>
        <topology evidence="1">Multi-pass membrane protein</topology>
    </subcellularLocation>
</comment>
<keyword evidence="5 10" id="KW-0812">Transmembrane</keyword>
<sequence>MEIGYQKPVSLDEVRSEIGDAGFTSAVVQHFGTAKDVLIRVPPEGATGQRVGDRILAAARGGDRQPELRRVEFVGPQVGDQLKEQGGLAMLYALAGILAYVAFRFEYRFALGAVAALVHDVTITLGFFSVTGVEFDLTVLAALLAVIGYSLNDTIVVFDRIRENFVRVRKGTPVDVANMSLNQTLSRTLMTSATTLLVVIALAVLGGELIRPFSEALLVGIGVGTYSSIFVASALALRLGVSKEDLIPPEKEGADQENHP</sequence>
<dbReference type="InterPro" id="IPR022813">
    <property type="entry name" value="SecD/SecF_arch_bac"/>
</dbReference>
<dbReference type="Gene3D" id="1.20.1640.10">
    <property type="entry name" value="Multidrug efflux transporter AcrB transmembrane domain"/>
    <property type="match status" value="1"/>
</dbReference>
<evidence type="ECO:0000256" key="9">
    <source>
        <dbReference type="ARBA" id="ARBA00023136"/>
    </source>
</evidence>
<evidence type="ECO:0000256" key="6">
    <source>
        <dbReference type="ARBA" id="ARBA00022927"/>
    </source>
</evidence>
<evidence type="ECO:0000256" key="2">
    <source>
        <dbReference type="ARBA" id="ARBA00015792"/>
    </source>
</evidence>
<accession>A0A5B8RG39</accession>
<dbReference type="GO" id="GO:0015450">
    <property type="term" value="F:protein-transporting ATPase activity"/>
    <property type="evidence" value="ECO:0007669"/>
    <property type="project" value="InterPro"/>
</dbReference>
<evidence type="ECO:0000256" key="1">
    <source>
        <dbReference type="ARBA" id="ARBA00004651"/>
    </source>
</evidence>
<feature type="transmembrane region" description="Helical" evidence="10">
    <location>
        <begin position="137"/>
        <end position="158"/>
    </location>
</feature>
<evidence type="ECO:0000256" key="8">
    <source>
        <dbReference type="ARBA" id="ARBA00023010"/>
    </source>
</evidence>
<dbReference type="SUPFAM" id="SSF82866">
    <property type="entry name" value="Multidrug efflux transporter AcrB transmembrane domain"/>
    <property type="match status" value="1"/>
</dbReference>
<dbReference type="EMBL" id="MN079403">
    <property type="protein sequence ID" value="QEA07840.1"/>
    <property type="molecule type" value="Genomic_DNA"/>
</dbReference>